<evidence type="ECO:0000313" key="5">
    <source>
        <dbReference type="EMBL" id="GMT22096.1"/>
    </source>
</evidence>
<accession>A0AAV5VRA3</accession>
<feature type="non-terminal residue" evidence="5">
    <location>
        <position position="130"/>
    </location>
</feature>
<protein>
    <recommendedName>
        <fullName evidence="4">NR LBD domain-containing protein</fullName>
    </recommendedName>
</protein>
<dbReference type="SUPFAM" id="SSF48508">
    <property type="entry name" value="Nuclear receptor ligand-binding domain"/>
    <property type="match status" value="1"/>
</dbReference>
<comment type="caution">
    <text evidence="5">The sequence shown here is derived from an EMBL/GenBank/DDBJ whole genome shotgun (WGS) entry which is preliminary data.</text>
</comment>
<feature type="domain" description="NR LBD" evidence="4">
    <location>
        <begin position="1"/>
        <end position="119"/>
    </location>
</feature>
<evidence type="ECO:0000256" key="3">
    <source>
        <dbReference type="ARBA" id="ARBA00023170"/>
    </source>
</evidence>
<evidence type="ECO:0000256" key="1">
    <source>
        <dbReference type="ARBA" id="ARBA00023015"/>
    </source>
</evidence>
<organism evidence="5 6">
    <name type="scientific">Pristionchus fissidentatus</name>
    <dbReference type="NCBI Taxonomy" id="1538716"/>
    <lineage>
        <taxon>Eukaryota</taxon>
        <taxon>Metazoa</taxon>
        <taxon>Ecdysozoa</taxon>
        <taxon>Nematoda</taxon>
        <taxon>Chromadorea</taxon>
        <taxon>Rhabditida</taxon>
        <taxon>Rhabditina</taxon>
        <taxon>Diplogasteromorpha</taxon>
        <taxon>Diplogasteroidea</taxon>
        <taxon>Neodiplogasteridae</taxon>
        <taxon>Pristionchus</taxon>
    </lineage>
</organism>
<dbReference type="InterPro" id="IPR035500">
    <property type="entry name" value="NHR-like_dom_sf"/>
</dbReference>
<name>A0AAV5VRA3_9BILA</name>
<gene>
    <name evidence="5" type="ORF">PFISCL1PPCAC_13393</name>
</gene>
<keyword evidence="1" id="KW-0805">Transcription regulation</keyword>
<dbReference type="GO" id="GO:0005634">
    <property type="term" value="C:nucleus"/>
    <property type="evidence" value="ECO:0007669"/>
    <property type="project" value="TreeGrafter"/>
</dbReference>
<dbReference type="Proteomes" id="UP001432322">
    <property type="component" value="Unassembled WGS sequence"/>
</dbReference>
<evidence type="ECO:0000259" key="4">
    <source>
        <dbReference type="PROSITE" id="PS51843"/>
    </source>
</evidence>
<keyword evidence="6" id="KW-1185">Reference proteome</keyword>
<evidence type="ECO:0000256" key="2">
    <source>
        <dbReference type="ARBA" id="ARBA00023163"/>
    </source>
</evidence>
<dbReference type="PROSITE" id="PS51843">
    <property type="entry name" value="NR_LBD"/>
    <property type="match status" value="1"/>
</dbReference>
<keyword evidence="2" id="KW-0804">Transcription</keyword>
<proteinExistence type="predicted"/>
<dbReference type="AlphaFoldDB" id="A0AAV5VRA3"/>
<dbReference type="Pfam" id="PF00104">
    <property type="entry name" value="Hormone_recep"/>
    <property type="match status" value="1"/>
</dbReference>
<dbReference type="PANTHER" id="PTHR46011">
    <property type="entry name" value="NUCLEAR HORMONE RECEPTOR FAMILY MEMBER NHR-86-RELATED"/>
    <property type="match status" value="1"/>
</dbReference>
<sequence>RKTIVRGLQATRRNFVRIAPTDTEFAALFGLALWSDEIMTVNENLLRIATRNRAAIMKELHVYYTQQGQFDYAERLGDLFCLLVNYQSNSLKNREDLQLCRLMNLFNVFHMQERSRSNSTEAASTSRSCS</sequence>
<keyword evidence="3" id="KW-0675">Receptor</keyword>
<dbReference type="Gene3D" id="1.10.565.10">
    <property type="entry name" value="Retinoid X Receptor"/>
    <property type="match status" value="1"/>
</dbReference>
<dbReference type="EMBL" id="BTSY01000004">
    <property type="protein sequence ID" value="GMT22096.1"/>
    <property type="molecule type" value="Genomic_DNA"/>
</dbReference>
<dbReference type="GO" id="GO:0003700">
    <property type="term" value="F:DNA-binding transcription factor activity"/>
    <property type="evidence" value="ECO:0007669"/>
    <property type="project" value="TreeGrafter"/>
</dbReference>
<evidence type="ECO:0000313" key="6">
    <source>
        <dbReference type="Proteomes" id="UP001432322"/>
    </source>
</evidence>
<dbReference type="PANTHER" id="PTHR46011:SF6">
    <property type="entry name" value="HIGH ZINC ACTIVATED NUCLEAR RECEPTOR PROTEIN"/>
    <property type="match status" value="1"/>
</dbReference>
<feature type="non-terminal residue" evidence="5">
    <location>
        <position position="1"/>
    </location>
</feature>
<dbReference type="InterPro" id="IPR000536">
    <property type="entry name" value="Nucl_hrmn_rcpt_lig-bd"/>
</dbReference>
<reference evidence="5" key="1">
    <citation type="submission" date="2023-10" db="EMBL/GenBank/DDBJ databases">
        <title>Genome assembly of Pristionchus species.</title>
        <authorList>
            <person name="Yoshida K."/>
            <person name="Sommer R.J."/>
        </authorList>
    </citation>
    <scope>NUCLEOTIDE SEQUENCE</scope>
    <source>
        <strain evidence="5">RS5133</strain>
    </source>
</reference>